<sequence length="194" mass="21423">MNEADQGSSDRSEKVSEPISEYVPETKHVPQQLDFKPSKAVGCALFIQVFCYIAVGCAWVLPNLIIGNRNKDKECPARLWTWIQVFSYVIIGEIAIQIIFVLSMLKPTLFLKVSKLKNLLILVGLFTIVWIIIGLVWATKDKKCGALYTIVLTDCLIILCSVGLGCVCGCCIACCVLASGGDPNEKLAKFLKKY</sequence>
<comment type="caution">
    <text evidence="2">The sequence shown here is derived from an EMBL/GenBank/DDBJ whole genome shotgun (WGS) entry which is preliminary data.</text>
</comment>
<feature type="transmembrane region" description="Helical" evidence="1">
    <location>
        <begin position="117"/>
        <end position="139"/>
    </location>
</feature>
<evidence type="ECO:0000313" key="3">
    <source>
        <dbReference type="Proteomes" id="UP001150062"/>
    </source>
</evidence>
<protein>
    <recommendedName>
        <fullName evidence="4">Transmembrane protein</fullName>
    </recommendedName>
</protein>
<organism evidence="2 3">
    <name type="scientific">Anaeramoeba flamelloides</name>
    <dbReference type="NCBI Taxonomy" id="1746091"/>
    <lineage>
        <taxon>Eukaryota</taxon>
        <taxon>Metamonada</taxon>
        <taxon>Anaeramoebidae</taxon>
        <taxon>Anaeramoeba</taxon>
    </lineage>
</organism>
<evidence type="ECO:0008006" key="4">
    <source>
        <dbReference type="Google" id="ProtNLM"/>
    </source>
</evidence>
<name>A0ABQ8Y8A8_9EUKA</name>
<dbReference type="EMBL" id="JAOAOG010000205">
    <property type="protein sequence ID" value="KAJ6240392.1"/>
    <property type="molecule type" value="Genomic_DNA"/>
</dbReference>
<feature type="transmembrane region" description="Helical" evidence="1">
    <location>
        <begin position="145"/>
        <end position="178"/>
    </location>
</feature>
<dbReference type="Proteomes" id="UP001150062">
    <property type="component" value="Unassembled WGS sequence"/>
</dbReference>
<reference evidence="2" key="1">
    <citation type="submission" date="2022-08" db="EMBL/GenBank/DDBJ databases">
        <title>Novel sulfate-reducing endosymbionts in the free-living metamonad Anaeramoeba.</title>
        <authorList>
            <person name="Jerlstrom-Hultqvist J."/>
            <person name="Cepicka I."/>
            <person name="Gallot-Lavallee L."/>
            <person name="Salas-Leiva D."/>
            <person name="Curtis B.A."/>
            <person name="Zahonova K."/>
            <person name="Pipaliya S."/>
            <person name="Dacks J."/>
            <person name="Roger A.J."/>
        </authorList>
    </citation>
    <scope>NUCLEOTIDE SEQUENCE</scope>
    <source>
        <strain evidence="2">Schooner1</strain>
    </source>
</reference>
<keyword evidence="1" id="KW-1133">Transmembrane helix</keyword>
<feature type="transmembrane region" description="Helical" evidence="1">
    <location>
        <begin position="81"/>
        <end position="105"/>
    </location>
</feature>
<keyword evidence="1" id="KW-0472">Membrane</keyword>
<accession>A0ABQ8Y8A8</accession>
<feature type="transmembrane region" description="Helical" evidence="1">
    <location>
        <begin position="40"/>
        <end position="61"/>
    </location>
</feature>
<evidence type="ECO:0000313" key="2">
    <source>
        <dbReference type="EMBL" id="KAJ6240392.1"/>
    </source>
</evidence>
<gene>
    <name evidence="2" type="ORF">M0813_24105</name>
</gene>
<keyword evidence="3" id="KW-1185">Reference proteome</keyword>
<evidence type="ECO:0000256" key="1">
    <source>
        <dbReference type="SAM" id="Phobius"/>
    </source>
</evidence>
<keyword evidence="1" id="KW-0812">Transmembrane</keyword>
<proteinExistence type="predicted"/>